<dbReference type="InterPro" id="IPR014262">
    <property type="entry name" value="HAF_rpt"/>
</dbReference>
<comment type="caution">
    <text evidence="3">The sequence shown here is derived from an EMBL/GenBank/DDBJ whole genome shotgun (WGS) entry which is preliminary data.</text>
</comment>
<dbReference type="NCBIfam" id="TIGR02913">
    <property type="entry name" value="HAF_rpt"/>
    <property type="match status" value="1"/>
</dbReference>
<dbReference type="NCBIfam" id="TIGR02595">
    <property type="entry name" value="PEP_CTERM"/>
    <property type="match status" value="1"/>
</dbReference>
<evidence type="ECO:0000259" key="2">
    <source>
        <dbReference type="Pfam" id="PF07589"/>
    </source>
</evidence>
<accession>A0A7X2IJ28</accession>
<feature type="signal peptide" evidence="1">
    <location>
        <begin position="1"/>
        <end position="33"/>
    </location>
</feature>
<evidence type="ECO:0000313" key="4">
    <source>
        <dbReference type="Proteomes" id="UP000446768"/>
    </source>
</evidence>
<dbReference type="AlphaFoldDB" id="A0A7X2IJ28"/>
<proteinExistence type="predicted"/>
<keyword evidence="1" id="KW-0732">Signal</keyword>
<evidence type="ECO:0000313" key="3">
    <source>
        <dbReference type="EMBL" id="MRV70403.1"/>
    </source>
</evidence>
<dbReference type="Pfam" id="PF07589">
    <property type="entry name" value="PEP-CTERM"/>
    <property type="match status" value="1"/>
</dbReference>
<evidence type="ECO:0000256" key="1">
    <source>
        <dbReference type="SAM" id="SignalP"/>
    </source>
</evidence>
<protein>
    <submittedName>
        <fullName evidence="3">PEP-CTERM sorting domain-containing protein</fullName>
    </submittedName>
</protein>
<dbReference type="EMBL" id="WKJJ01000001">
    <property type="protein sequence ID" value="MRV70403.1"/>
    <property type="molecule type" value="Genomic_DNA"/>
</dbReference>
<gene>
    <name evidence="3" type="ORF">GJ700_01535</name>
</gene>
<feature type="chain" id="PRO_5030578343" evidence="1">
    <location>
        <begin position="34"/>
        <end position="381"/>
    </location>
</feature>
<dbReference type="InterPro" id="IPR013424">
    <property type="entry name" value="Ice-binding_C"/>
</dbReference>
<name>A0A7X2IJ28_9BURK</name>
<organism evidence="3 4">
    <name type="scientific">Pseudoduganella rivuli</name>
    <dbReference type="NCBI Taxonomy" id="2666085"/>
    <lineage>
        <taxon>Bacteria</taxon>
        <taxon>Pseudomonadati</taxon>
        <taxon>Pseudomonadota</taxon>
        <taxon>Betaproteobacteria</taxon>
        <taxon>Burkholderiales</taxon>
        <taxon>Oxalobacteraceae</taxon>
        <taxon>Telluria group</taxon>
        <taxon>Pseudoduganella</taxon>
    </lineage>
</organism>
<feature type="domain" description="Ice-binding protein C-terminal" evidence="2">
    <location>
        <begin position="351"/>
        <end position="372"/>
    </location>
</feature>
<sequence>MTSYPPREASMPYVSRLSVVAVFLCGTACAAAAAPPRYRVTILDTMHGEAVAINNAGDIAGNLWDSLGNGRAVGWFGGSKQVLPALFESATSISSKGHIGGYSTTYSDGGGLFSSSSGLVYYRGNTTGVPEAFSIGDADAPWYTYSRVIGVNGAGWVLAHGAANSGSGPYLAGGGSVNILPLVSAYAINDQGQVAGWGYNAQAQAEAMLYAGGQVTGLGTLPGDRYSAAMDVNENGVAVGFTESLDASGYTHKRSFIYMNGQMTALGNLASDNTAVALNNLGMVLGYSSVQSSSGTMRIPYLYQDGAQYDLGSLVTDPNWHVADVSDINDSGMIVGQACNLAGCYAALLTPVPEPAAYAMLLAGLGWLGWRRPLPLRTAVR</sequence>
<dbReference type="Proteomes" id="UP000446768">
    <property type="component" value="Unassembled WGS sequence"/>
</dbReference>
<keyword evidence="4" id="KW-1185">Reference proteome</keyword>
<reference evidence="3 4" key="1">
    <citation type="submission" date="2019-11" db="EMBL/GenBank/DDBJ databases">
        <title>Novel species isolated from a subtropical stream in China.</title>
        <authorList>
            <person name="Lu H."/>
        </authorList>
    </citation>
    <scope>NUCLEOTIDE SEQUENCE [LARGE SCALE GENOMIC DNA]</scope>
    <source>
        <strain evidence="3 4">FT92W</strain>
    </source>
</reference>